<evidence type="ECO:0000313" key="3">
    <source>
        <dbReference type="Proteomes" id="UP000758603"/>
    </source>
</evidence>
<proteinExistence type="predicted"/>
<dbReference type="EMBL" id="JAGPXC010000006">
    <property type="protein sequence ID" value="KAH6652266.1"/>
    <property type="molecule type" value="Genomic_DNA"/>
</dbReference>
<dbReference type="OrthoDB" id="5422107at2759"/>
<dbReference type="AlphaFoldDB" id="A0A9P8UHJ3"/>
<name>A0A9P8UHJ3_9PEZI</name>
<feature type="compositionally biased region" description="Basic and acidic residues" evidence="1">
    <location>
        <begin position="78"/>
        <end position="101"/>
    </location>
</feature>
<protein>
    <submittedName>
        <fullName evidence="2">Uncharacterized protein</fullName>
    </submittedName>
</protein>
<keyword evidence="3" id="KW-1185">Reference proteome</keyword>
<gene>
    <name evidence="2" type="ORF">BKA67DRAFT_661020</name>
</gene>
<accession>A0A9P8UHJ3</accession>
<reference evidence="2" key="1">
    <citation type="journal article" date="2021" name="Nat. Commun.">
        <title>Genetic determinants of endophytism in the Arabidopsis root mycobiome.</title>
        <authorList>
            <person name="Mesny F."/>
            <person name="Miyauchi S."/>
            <person name="Thiergart T."/>
            <person name="Pickel B."/>
            <person name="Atanasova L."/>
            <person name="Karlsson M."/>
            <person name="Huettel B."/>
            <person name="Barry K.W."/>
            <person name="Haridas S."/>
            <person name="Chen C."/>
            <person name="Bauer D."/>
            <person name="Andreopoulos W."/>
            <person name="Pangilinan J."/>
            <person name="LaButti K."/>
            <person name="Riley R."/>
            <person name="Lipzen A."/>
            <person name="Clum A."/>
            <person name="Drula E."/>
            <person name="Henrissat B."/>
            <person name="Kohler A."/>
            <person name="Grigoriev I.V."/>
            <person name="Martin F.M."/>
            <person name="Hacquard S."/>
        </authorList>
    </citation>
    <scope>NUCLEOTIDE SEQUENCE</scope>
    <source>
        <strain evidence="2">MPI-SDFR-AT-0073</strain>
    </source>
</reference>
<feature type="compositionally biased region" description="Basic residues" evidence="1">
    <location>
        <begin position="60"/>
        <end position="69"/>
    </location>
</feature>
<feature type="compositionally biased region" description="Basic residues" evidence="1">
    <location>
        <begin position="15"/>
        <end position="27"/>
    </location>
</feature>
<sequence length="113" mass="12256">MPSVKNPNGPSKNRLNARRASARKRTQKAATTPADRIEKADRTRGAGGGLLPTSGPRRALSAKKQRKVDRKLNYAIKRKQEAEGEVEMKDAAEGQSEKKAAAGDVDMDDENIA</sequence>
<feature type="compositionally biased region" description="Basic and acidic residues" evidence="1">
    <location>
        <begin position="35"/>
        <end position="44"/>
    </location>
</feature>
<dbReference type="Proteomes" id="UP000758603">
    <property type="component" value="Unassembled WGS sequence"/>
</dbReference>
<feature type="region of interest" description="Disordered" evidence="1">
    <location>
        <begin position="1"/>
        <end position="113"/>
    </location>
</feature>
<evidence type="ECO:0000256" key="1">
    <source>
        <dbReference type="SAM" id="MobiDB-lite"/>
    </source>
</evidence>
<dbReference type="RefSeq" id="XP_045956544.1">
    <property type="nucleotide sequence ID" value="XM_046107743.1"/>
</dbReference>
<feature type="compositionally biased region" description="Polar residues" evidence="1">
    <location>
        <begin position="1"/>
        <end position="14"/>
    </location>
</feature>
<comment type="caution">
    <text evidence="2">The sequence shown here is derived from an EMBL/GenBank/DDBJ whole genome shotgun (WGS) entry which is preliminary data.</text>
</comment>
<dbReference type="GeneID" id="70136634"/>
<organism evidence="2 3">
    <name type="scientific">Truncatella angustata</name>
    <dbReference type="NCBI Taxonomy" id="152316"/>
    <lineage>
        <taxon>Eukaryota</taxon>
        <taxon>Fungi</taxon>
        <taxon>Dikarya</taxon>
        <taxon>Ascomycota</taxon>
        <taxon>Pezizomycotina</taxon>
        <taxon>Sordariomycetes</taxon>
        <taxon>Xylariomycetidae</taxon>
        <taxon>Amphisphaeriales</taxon>
        <taxon>Sporocadaceae</taxon>
        <taxon>Truncatella</taxon>
    </lineage>
</organism>
<evidence type="ECO:0000313" key="2">
    <source>
        <dbReference type="EMBL" id="KAH6652266.1"/>
    </source>
</evidence>